<dbReference type="InterPro" id="IPR026031">
    <property type="entry name" value="Cyt_c_CcmB_bac"/>
</dbReference>
<evidence type="ECO:0000256" key="3">
    <source>
        <dbReference type="ARBA" id="ARBA00010544"/>
    </source>
</evidence>
<feature type="transmembrane region" description="Helical" evidence="12">
    <location>
        <begin position="200"/>
        <end position="218"/>
    </location>
</feature>
<evidence type="ECO:0000256" key="9">
    <source>
        <dbReference type="ARBA" id="ARBA00022748"/>
    </source>
</evidence>
<dbReference type="GeneID" id="14407371"/>
<dbReference type="Pfam" id="PF03379">
    <property type="entry name" value="CcmB"/>
    <property type="match status" value="1"/>
</dbReference>
<feature type="transmembrane region" description="Helical" evidence="12">
    <location>
        <begin position="53"/>
        <end position="75"/>
    </location>
</feature>
<comment type="function">
    <text evidence="1">Required for the export of heme to the periplasm for the biogenesis of c-type cytochromes.</text>
</comment>
<evidence type="ECO:0000256" key="10">
    <source>
        <dbReference type="ARBA" id="ARBA00022989"/>
    </source>
</evidence>
<dbReference type="InterPro" id="IPR003544">
    <property type="entry name" value="Cyt_c_biogenesis_CcmB"/>
</dbReference>
<dbReference type="GO" id="GO:0005886">
    <property type="term" value="C:plasma membrane"/>
    <property type="evidence" value="ECO:0007669"/>
    <property type="project" value="UniProtKB-SubCell"/>
</dbReference>
<gene>
    <name evidence="13" type="ordered locus">Metho_1562</name>
</gene>
<dbReference type="AlphaFoldDB" id="L0KYJ9"/>
<keyword evidence="5" id="KW-0813">Transport</keyword>
<dbReference type="PANTHER" id="PTHR30070">
    <property type="entry name" value="HEME EXPORTER PROTEIN B"/>
    <property type="match status" value="1"/>
</dbReference>
<evidence type="ECO:0000256" key="6">
    <source>
        <dbReference type="ARBA" id="ARBA00022475"/>
    </source>
</evidence>
<keyword evidence="10 12" id="KW-1133">Transmembrane helix</keyword>
<keyword evidence="7" id="KW-0997">Cell inner membrane</keyword>
<dbReference type="KEGG" id="mhz:Metho_1562"/>
<dbReference type="PANTHER" id="PTHR30070:SF1">
    <property type="entry name" value="CYTOCHROME C BIOGENESIS B-RELATED"/>
    <property type="match status" value="1"/>
</dbReference>
<evidence type="ECO:0000256" key="2">
    <source>
        <dbReference type="ARBA" id="ARBA00004429"/>
    </source>
</evidence>
<evidence type="ECO:0000256" key="1">
    <source>
        <dbReference type="ARBA" id="ARBA00002442"/>
    </source>
</evidence>
<dbReference type="GO" id="GO:0015232">
    <property type="term" value="F:heme transmembrane transporter activity"/>
    <property type="evidence" value="ECO:0007669"/>
    <property type="project" value="InterPro"/>
</dbReference>
<evidence type="ECO:0000256" key="4">
    <source>
        <dbReference type="ARBA" id="ARBA00016452"/>
    </source>
</evidence>
<dbReference type="GO" id="GO:0017004">
    <property type="term" value="P:cytochrome complex assembly"/>
    <property type="evidence" value="ECO:0007669"/>
    <property type="project" value="UniProtKB-KW"/>
</dbReference>
<proteinExistence type="inferred from homology"/>
<feature type="transmembrane region" description="Helical" evidence="12">
    <location>
        <begin position="163"/>
        <end position="188"/>
    </location>
</feature>
<evidence type="ECO:0000256" key="12">
    <source>
        <dbReference type="SAM" id="Phobius"/>
    </source>
</evidence>
<feature type="transmembrane region" description="Helical" evidence="12">
    <location>
        <begin position="133"/>
        <end position="156"/>
    </location>
</feature>
<protein>
    <recommendedName>
        <fullName evidence="4">Heme exporter protein B</fullName>
    </recommendedName>
</protein>
<sequence length="224" mass="24246" precursor="true">MIRSLHIAAKDLRTELRTKQVLNSMLVFSLVVMMIFSLSLSDMLSDSSSIDRLAPGLLWIAFIFAGTLGITRAFASETENSCLDGLRLCPLDSAAIYTGKVISSMCLMLIVELLTIPVFMVLFNYNIPNIPTLMLVILLGTGGFSAVGTLLSALTVNTRTREILLPVLLLPLLVPVLIPAVLATGKIVAGAGIPVIITELRLMAVYDIVFFSLAHLLFDHTLEG</sequence>
<dbReference type="PIRSF" id="PIRSF002764">
    <property type="entry name" value="CcmB"/>
    <property type="match status" value="1"/>
</dbReference>
<feature type="transmembrane region" description="Helical" evidence="12">
    <location>
        <begin position="21"/>
        <end position="41"/>
    </location>
</feature>
<dbReference type="GO" id="GO:1903607">
    <property type="term" value="P:cytochrome c biosynthetic process"/>
    <property type="evidence" value="ECO:0007669"/>
    <property type="project" value="TreeGrafter"/>
</dbReference>
<dbReference type="HOGENOM" id="CLU_079069_0_0_2"/>
<dbReference type="OrthoDB" id="51643at2157"/>
<comment type="similarity">
    <text evidence="3">Belongs to the CcmB/CycW/HelB family.</text>
</comment>
<keyword evidence="6" id="KW-1003">Cell membrane</keyword>
<comment type="subcellular location">
    <subcellularLocation>
        <location evidence="2">Cell inner membrane</location>
        <topology evidence="2">Multi-pass membrane protein</topology>
    </subcellularLocation>
</comment>
<evidence type="ECO:0000313" key="13">
    <source>
        <dbReference type="EMBL" id="AGB49760.1"/>
    </source>
</evidence>
<reference evidence="14" key="1">
    <citation type="submission" date="2012-02" db="EMBL/GenBank/DDBJ databases">
        <title>Complete sequence of chromosome of Methanomethylovorans hollandica DSM 15978.</title>
        <authorList>
            <person name="Lucas S."/>
            <person name="Copeland A."/>
            <person name="Lapidus A."/>
            <person name="Glavina del Rio T."/>
            <person name="Dalin E."/>
            <person name="Tice H."/>
            <person name="Bruce D."/>
            <person name="Goodwin L."/>
            <person name="Pitluck S."/>
            <person name="Peters L."/>
            <person name="Mikhailova N."/>
            <person name="Held B."/>
            <person name="Kyrpides N."/>
            <person name="Mavromatis K."/>
            <person name="Ivanova N."/>
            <person name="Brettin T."/>
            <person name="Detter J.C."/>
            <person name="Han C."/>
            <person name="Larimer F."/>
            <person name="Land M."/>
            <person name="Hauser L."/>
            <person name="Markowitz V."/>
            <person name="Cheng J.-F."/>
            <person name="Hugenholtz P."/>
            <person name="Woyke T."/>
            <person name="Wu D."/>
            <person name="Spring S."/>
            <person name="Schroeder M."/>
            <person name="Brambilla E."/>
            <person name="Klenk H.-P."/>
            <person name="Eisen J.A."/>
        </authorList>
    </citation>
    <scope>NUCLEOTIDE SEQUENCE [LARGE SCALE GENOMIC DNA]</scope>
    <source>
        <strain evidence="14">DSM 15978 / NBRC 107637 / DMS1</strain>
    </source>
</reference>
<accession>L0KYJ9</accession>
<keyword evidence="11 12" id="KW-0472">Membrane</keyword>
<evidence type="ECO:0000256" key="5">
    <source>
        <dbReference type="ARBA" id="ARBA00022448"/>
    </source>
</evidence>
<name>L0KYJ9_METHD</name>
<evidence type="ECO:0000256" key="11">
    <source>
        <dbReference type="ARBA" id="ARBA00023136"/>
    </source>
</evidence>
<dbReference type="PRINTS" id="PR01414">
    <property type="entry name" value="CCMBBIOGNSIS"/>
</dbReference>
<dbReference type="RefSeq" id="WP_015324925.1">
    <property type="nucleotide sequence ID" value="NC_019977.1"/>
</dbReference>
<keyword evidence="14" id="KW-1185">Reference proteome</keyword>
<keyword evidence="8 12" id="KW-0812">Transmembrane</keyword>
<dbReference type="EMBL" id="CP003362">
    <property type="protein sequence ID" value="AGB49760.1"/>
    <property type="molecule type" value="Genomic_DNA"/>
</dbReference>
<organism evidence="13 14">
    <name type="scientific">Methanomethylovorans hollandica (strain DSM 15978 / NBRC 107637 / DMS1)</name>
    <dbReference type="NCBI Taxonomy" id="867904"/>
    <lineage>
        <taxon>Archaea</taxon>
        <taxon>Methanobacteriati</taxon>
        <taxon>Methanobacteriota</taxon>
        <taxon>Stenosarchaea group</taxon>
        <taxon>Methanomicrobia</taxon>
        <taxon>Methanosarcinales</taxon>
        <taxon>Methanosarcinaceae</taxon>
        <taxon>Methanomethylovorans</taxon>
    </lineage>
</organism>
<evidence type="ECO:0000256" key="7">
    <source>
        <dbReference type="ARBA" id="ARBA00022519"/>
    </source>
</evidence>
<evidence type="ECO:0000256" key="8">
    <source>
        <dbReference type="ARBA" id="ARBA00022692"/>
    </source>
</evidence>
<dbReference type="STRING" id="867904.Metho_1562"/>
<dbReference type="Proteomes" id="UP000010866">
    <property type="component" value="Chromosome"/>
</dbReference>
<feature type="transmembrane region" description="Helical" evidence="12">
    <location>
        <begin position="106"/>
        <end position="127"/>
    </location>
</feature>
<keyword evidence="9" id="KW-0201">Cytochrome c-type biogenesis</keyword>
<evidence type="ECO:0000313" key="14">
    <source>
        <dbReference type="Proteomes" id="UP000010866"/>
    </source>
</evidence>